<dbReference type="Gene3D" id="3.30.2350.10">
    <property type="entry name" value="Pseudouridine synthase"/>
    <property type="match status" value="1"/>
</dbReference>
<dbReference type="Pfam" id="PF00849">
    <property type="entry name" value="PseudoU_synth_2"/>
    <property type="match status" value="1"/>
</dbReference>
<dbReference type="CDD" id="cd02869">
    <property type="entry name" value="PseudoU_synth_RluA_like"/>
    <property type="match status" value="1"/>
</dbReference>
<gene>
    <name evidence="9" type="ORF">IAC57_04100</name>
</gene>
<dbReference type="PANTHER" id="PTHR21600">
    <property type="entry name" value="MITOCHONDRIAL RNA PSEUDOURIDINE SYNTHASE"/>
    <property type="match status" value="1"/>
</dbReference>
<organism evidence="9 10">
    <name type="scientific">Candidatus Scatosoma pullistercoris</name>
    <dbReference type="NCBI Taxonomy" id="2840934"/>
    <lineage>
        <taxon>Bacteria</taxon>
        <taxon>Bacillati</taxon>
        <taxon>Bacillota</taxon>
        <taxon>Clostridia</taxon>
        <taxon>Candidatus Scatosoma</taxon>
    </lineage>
</organism>
<feature type="region of interest" description="Disordered" evidence="7">
    <location>
        <begin position="1"/>
        <end position="40"/>
    </location>
</feature>
<evidence type="ECO:0000256" key="4">
    <source>
        <dbReference type="ARBA" id="ARBA00031870"/>
    </source>
</evidence>
<dbReference type="Proteomes" id="UP000824081">
    <property type="component" value="Unassembled WGS sequence"/>
</dbReference>
<evidence type="ECO:0000256" key="7">
    <source>
        <dbReference type="SAM" id="MobiDB-lite"/>
    </source>
</evidence>
<feature type="compositionally biased region" description="Basic and acidic residues" evidence="7">
    <location>
        <begin position="20"/>
        <end position="40"/>
    </location>
</feature>
<dbReference type="PROSITE" id="PS01129">
    <property type="entry name" value="PSI_RLU"/>
    <property type="match status" value="1"/>
</dbReference>
<protein>
    <recommendedName>
        <fullName evidence="4">RNA pseudouridylate synthase</fullName>
    </recommendedName>
    <alternativeName>
        <fullName evidence="5">RNA-uridine isomerase</fullName>
    </alternativeName>
</protein>
<dbReference type="PROSITE" id="PS50889">
    <property type="entry name" value="S4"/>
    <property type="match status" value="1"/>
</dbReference>
<reference evidence="9" key="1">
    <citation type="submission" date="2020-10" db="EMBL/GenBank/DDBJ databases">
        <authorList>
            <person name="Gilroy R."/>
        </authorList>
    </citation>
    <scope>NUCLEOTIDE SEQUENCE</scope>
    <source>
        <strain evidence="9">11687</strain>
    </source>
</reference>
<name>A0A9D1MFV4_9FIRM</name>
<keyword evidence="6" id="KW-0694">RNA-binding</keyword>
<evidence type="ECO:0000259" key="8">
    <source>
        <dbReference type="Pfam" id="PF00849"/>
    </source>
</evidence>
<proteinExistence type="inferred from homology"/>
<evidence type="ECO:0000256" key="2">
    <source>
        <dbReference type="ARBA" id="ARBA00010876"/>
    </source>
</evidence>
<evidence type="ECO:0000313" key="9">
    <source>
        <dbReference type="EMBL" id="HIU59268.1"/>
    </source>
</evidence>
<dbReference type="InterPro" id="IPR006145">
    <property type="entry name" value="PsdUridine_synth_RsuA/RluA"/>
</dbReference>
<dbReference type="GO" id="GO:0000455">
    <property type="term" value="P:enzyme-directed rRNA pseudouridine synthesis"/>
    <property type="evidence" value="ECO:0007669"/>
    <property type="project" value="TreeGrafter"/>
</dbReference>
<dbReference type="PANTHER" id="PTHR21600:SF44">
    <property type="entry name" value="RIBOSOMAL LARGE SUBUNIT PSEUDOURIDINE SYNTHASE D"/>
    <property type="match status" value="1"/>
</dbReference>
<dbReference type="GO" id="GO:0003723">
    <property type="term" value="F:RNA binding"/>
    <property type="evidence" value="ECO:0007669"/>
    <property type="project" value="UniProtKB-KW"/>
</dbReference>
<reference evidence="9" key="2">
    <citation type="journal article" date="2021" name="PeerJ">
        <title>Extensive microbial diversity within the chicken gut microbiome revealed by metagenomics and culture.</title>
        <authorList>
            <person name="Gilroy R."/>
            <person name="Ravi A."/>
            <person name="Getino M."/>
            <person name="Pursley I."/>
            <person name="Horton D.L."/>
            <person name="Alikhan N.F."/>
            <person name="Baker D."/>
            <person name="Gharbi K."/>
            <person name="Hall N."/>
            <person name="Watson M."/>
            <person name="Adriaenssens E.M."/>
            <person name="Foster-Nyarko E."/>
            <person name="Jarju S."/>
            <person name="Secka A."/>
            <person name="Antonio M."/>
            <person name="Oren A."/>
            <person name="Chaudhuri R.R."/>
            <person name="La Ragione R."/>
            <person name="Hildebrand F."/>
            <person name="Pallen M.J."/>
        </authorList>
    </citation>
    <scope>NUCLEOTIDE SEQUENCE</scope>
    <source>
        <strain evidence="9">11687</strain>
    </source>
</reference>
<evidence type="ECO:0000256" key="1">
    <source>
        <dbReference type="ARBA" id="ARBA00000073"/>
    </source>
</evidence>
<evidence type="ECO:0000256" key="3">
    <source>
        <dbReference type="ARBA" id="ARBA00023235"/>
    </source>
</evidence>
<comment type="caution">
    <text evidence="9">The sequence shown here is derived from an EMBL/GenBank/DDBJ whole genome shotgun (WGS) entry which is preliminary data.</text>
</comment>
<evidence type="ECO:0000256" key="6">
    <source>
        <dbReference type="PROSITE-ProRule" id="PRU00182"/>
    </source>
</evidence>
<comment type="similarity">
    <text evidence="2">Belongs to the pseudouridine synthase RluA family.</text>
</comment>
<evidence type="ECO:0000313" key="10">
    <source>
        <dbReference type="Proteomes" id="UP000824081"/>
    </source>
</evidence>
<feature type="domain" description="Pseudouridine synthase RsuA/RluA-like" evidence="8">
    <location>
        <begin position="132"/>
        <end position="281"/>
    </location>
</feature>
<dbReference type="InterPro" id="IPR050188">
    <property type="entry name" value="RluA_PseudoU_synthase"/>
</dbReference>
<dbReference type="InterPro" id="IPR020103">
    <property type="entry name" value="PsdUridine_synth_cat_dom_sf"/>
</dbReference>
<dbReference type="InterPro" id="IPR006224">
    <property type="entry name" value="PsdUridine_synth_RluA-like_CS"/>
</dbReference>
<dbReference type="GO" id="GO:0009982">
    <property type="term" value="F:pseudouridine synthase activity"/>
    <property type="evidence" value="ECO:0007669"/>
    <property type="project" value="InterPro"/>
</dbReference>
<comment type="catalytic activity">
    <reaction evidence="1">
        <text>a uridine in RNA = a pseudouridine in RNA</text>
        <dbReference type="Rhea" id="RHEA:48348"/>
        <dbReference type="Rhea" id="RHEA-COMP:12068"/>
        <dbReference type="Rhea" id="RHEA-COMP:12069"/>
        <dbReference type="ChEBI" id="CHEBI:65314"/>
        <dbReference type="ChEBI" id="CHEBI:65315"/>
    </reaction>
</comment>
<accession>A0A9D1MFV4</accession>
<dbReference type="AlphaFoldDB" id="A0A9D1MFV4"/>
<evidence type="ECO:0000256" key="5">
    <source>
        <dbReference type="ARBA" id="ARBA00033164"/>
    </source>
</evidence>
<dbReference type="SUPFAM" id="SSF55120">
    <property type="entry name" value="Pseudouridine synthase"/>
    <property type="match status" value="1"/>
</dbReference>
<sequence>MRETRNRGVPGAAGGARGAGGREERARKSARKEQGAPEKRGRVYTAEYRVERSGVLMEFLLEKCHTSRNNVKSLLSGHFVLVNGSPVSRHDFLLAKDDEVKLSKYPVRGQEDGGRGAPKKKVSLKVLYEDADFIAVDKPAGLLSIESDKDPECAFGYVLEGMRQENPAARPYILHRIDKETSGVLIFAKNVKIHSLLRMDWNNYVTLREYYALVEGKMEEKEGTIVSYLKENRNNLVYVTHDSSGQKAVTHYSVVRENDAYSLLRVRIDTGRKNQIRVQMREAGHPVVGDDKYGCNKNPIGRLGLHAAALEFRHPVTGEKISVTSPMPPSFRSVF</sequence>
<keyword evidence="3" id="KW-0413">Isomerase</keyword>
<dbReference type="GO" id="GO:0140098">
    <property type="term" value="F:catalytic activity, acting on RNA"/>
    <property type="evidence" value="ECO:0007669"/>
    <property type="project" value="UniProtKB-ARBA"/>
</dbReference>
<dbReference type="EMBL" id="DVMZ01000106">
    <property type="protein sequence ID" value="HIU59268.1"/>
    <property type="molecule type" value="Genomic_DNA"/>
</dbReference>